<dbReference type="AlphaFoldDB" id="A0A3E0HQE2"/>
<comment type="caution">
    <text evidence="4">The sequence shown here is derived from an EMBL/GenBank/DDBJ whole genome shotgun (WGS) entry which is preliminary data.</text>
</comment>
<evidence type="ECO:0000313" key="4">
    <source>
        <dbReference type="EMBL" id="REH48647.1"/>
    </source>
</evidence>
<keyword evidence="1" id="KW-0732">Signal</keyword>
<dbReference type="InterPro" id="IPR018313">
    <property type="entry name" value="SBP_3_CS"/>
</dbReference>
<feature type="transmembrane region" description="Helical" evidence="2">
    <location>
        <begin position="31"/>
        <end position="52"/>
    </location>
</feature>
<feature type="domain" description="YdbS-like PH" evidence="3">
    <location>
        <begin position="84"/>
        <end position="160"/>
    </location>
</feature>
<keyword evidence="2" id="KW-0812">Transmembrane</keyword>
<proteinExistence type="predicted"/>
<dbReference type="PANTHER" id="PTHR34473:SF3">
    <property type="entry name" value="TRANSMEMBRANE PROTEIN-RELATED"/>
    <property type="match status" value="1"/>
</dbReference>
<evidence type="ECO:0000256" key="2">
    <source>
        <dbReference type="SAM" id="Phobius"/>
    </source>
</evidence>
<keyword evidence="5" id="KW-1185">Reference proteome</keyword>
<dbReference type="Proteomes" id="UP000256269">
    <property type="component" value="Unassembled WGS sequence"/>
</dbReference>
<dbReference type="InterPro" id="IPR005182">
    <property type="entry name" value="YdbS-like_PH"/>
</dbReference>
<keyword evidence="2" id="KW-0472">Membrane</keyword>
<feature type="transmembrane region" description="Helical" evidence="2">
    <location>
        <begin position="58"/>
        <end position="78"/>
    </location>
</feature>
<name>A0A3E0HQE2_9PSEU</name>
<dbReference type="PANTHER" id="PTHR34473">
    <property type="entry name" value="UPF0699 TRANSMEMBRANE PROTEIN YDBS"/>
    <property type="match status" value="1"/>
</dbReference>
<keyword evidence="2" id="KW-1133">Transmembrane helix</keyword>
<gene>
    <name evidence="4" type="ORF">BCF44_105506</name>
</gene>
<protein>
    <recommendedName>
        <fullName evidence="3">YdbS-like PH domain-containing protein</fullName>
    </recommendedName>
</protein>
<accession>A0A3E0HQE2</accession>
<dbReference type="PROSITE" id="PS01039">
    <property type="entry name" value="SBP_BACTERIAL_3"/>
    <property type="match status" value="1"/>
</dbReference>
<evidence type="ECO:0000313" key="5">
    <source>
        <dbReference type="Proteomes" id="UP000256269"/>
    </source>
</evidence>
<dbReference type="EMBL" id="QUNO01000005">
    <property type="protein sequence ID" value="REH48647.1"/>
    <property type="molecule type" value="Genomic_DNA"/>
</dbReference>
<dbReference type="Pfam" id="PF03703">
    <property type="entry name" value="bPH_2"/>
    <property type="match status" value="1"/>
</dbReference>
<reference evidence="4 5" key="1">
    <citation type="submission" date="2018-08" db="EMBL/GenBank/DDBJ databases">
        <title>Genomic Encyclopedia of Archaeal and Bacterial Type Strains, Phase II (KMG-II): from individual species to whole genera.</title>
        <authorList>
            <person name="Goeker M."/>
        </authorList>
    </citation>
    <scope>NUCLEOTIDE SEQUENCE [LARGE SCALE GENOMIC DNA]</scope>
    <source>
        <strain evidence="4 5">DSM 45791</strain>
    </source>
</reference>
<sequence length="174" mass="19153">MHGLLVDVSETTGVRLRAPRHPISKKAIPYWTVRALPGWIVLLVIEVLVKVLPDDPPGAWLTVAIVVTVVLALVHLAVMPSWRYRVHRWEVTPTAVYTQSGWIDQEWRVAPLSRIQTVDTERGPFEQMFGLAKVTVTTASAAGPLHIHGLDLDVARQLVDDLTAATEASEGDAT</sequence>
<organism evidence="4 5">
    <name type="scientific">Kutzneria buriramensis</name>
    <dbReference type="NCBI Taxonomy" id="1045776"/>
    <lineage>
        <taxon>Bacteria</taxon>
        <taxon>Bacillati</taxon>
        <taxon>Actinomycetota</taxon>
        <taxon>Actinomycetes</taxon>
        <taxon>Pseudonocardiales</taxon>
        <taxon>Pseudonocardiaceae</taxon>
        <taxon>Kutzneria</taxon>
    </lineage>
</organism>
<evidence type="ECO:0000256" key="1">
    <source>
        <dbReference type="ARBA" id="ARBA00022729"/>
    </source>
</evidence>
<evidence type="ECO:0000259" key="3">
    <source>
        <dbReference type="Pfam" id="PF03703"/>
    </source>
</evidence>